<sequence>MQKNILQCVAFFDKRGMFSYENIFELSIRGGHVMNGKERQNQIYKMLREDGSVKIHDLSEQFDVTRETARRDLYELSQSAAIKIIRGGAVLDMVNHETAYAKRLNTNIFAKEAIAKAATGIVNDGDTIFLDYGTTCLQIAKALSHHKNLSIVTNSLPIVNYLYKFDDINVFVLGGDVRKNEESLYGNVAIAAIRSLSFNIGFFSGSGLTAKSGLTNHHRGEAAISRAAIAQCERVVVGIDHSKLGLVYQNRIADLDEIDTLIVDDLDSKQGERLKESGIDIQVAN</sequence>
<evidence type="ECO:0000256" key="3">
    <source>
        <dbReference type="ARBA" id="ARBA00023015"/>
    </source>
</evidence>
<proteinExistence type="predicted"/>
<dbReference type="Pfam" id="PF00455">
    <property type="entry name" value="DeoRC"/>
    <property type="match status" value="1"/>
</dbReference>
<dbReference type="InterPro" id="IPR036388">
    <property type="entry name" value="WH-like_DNA-bd_sf"/>
</dbReference>
<evidence type="ECO:0000256" key="4">
    <source>
        <dbReference type="ARBA" id="ARBA00023125"/>
    </source>
</evidence>
<dbReference type="SMART" id="SM01134">
    <property type="entry name" value="DeoRC"/>
    <property type="match status" value="1"/>
</dbReference>
<gene>
    <name evidence="8" type="ORF">RI555_02865</name>
</gene>
<evidence type="ECO:0000259" key="7">
    <source>
        <dbReference type="PROSITE" id="PS51000"/>
    </source>
</evidence>
<dbReference type="InterPro" id="IPR014036">
    <property type="entry name" value="DeoR-like_C"/>
</dbReference>
<dbReference type="Pfam" id="PF08220">
    <property type="entry name" value="HTH_DeoR"/>
    <property type="match status" value="1"/>
</dbReference>
<dbReference type="InterPro" id="IPR037171">
    <property type="entry name" value="NagB/RpiA_transferase-like"/>
</dbReference>
<dbReference type="InterPro" id="IPR036390">
    <property type="entry name" value="WH_DNA-bd_sf"/>
</dbReference>
<dbReference type="Gene3D" id="1.10.10.10">
    <property type="entry name" value="Winged helix-like DNA-binding domain superfamily/Winged helix DNA-binding domain"/>
    <property type="match status" value="1"/>
</dbReference>
<name>A0AAW8WCD8_LACPE</name>
<keyword evidence="2" id="KW-0678">Repressor</keyword>
<dbReference type="InterPro" id="IPR001034">
    <property type="entry name" value="DeoR_HTH"/>
</dbReference>
<reference evidence="8" key="1">
    <citation type="submission" date="2023-08" db="EMBL/GenBank/DDBJ databases">
        <authorList>
            <person name="Page C.A."/>
            <person name="Perez-Diaz I.M."/>
        </authorList>
    </citation>
    <scope>NUCLEOTIDE SEQUENCE</scope>
    <source>
        <strain evidence="8">1.8.9</strain>
    </source>
</reference>
<dbReference type="SMART" id="SM00420">
    <property type="entry name" value="HTH_DEOR"/>
    <property type="match status" value="1"/>
</dbReference>
<comment type="caution">
    <text evidence="8">The sequence shown here is derived from an EMBL/GenBank/DDBJ whole genome shotgun (WGS) entry which is preliminary data.</text>
</comment>
<dbReference type="SUPFAM" id="SSF46785">
    <property type="entry name" value="Winged helix' DNA-binding domain"/>
    <property type="match status" value="1"/>
</dbReference>
<dbReference type="GO" id="GO:0003700">
    <property type="term" value="F:DNA-binding transcription factor activity"/>
    <property type="evidence" value="ECO:0007669"/>
    <property type="project" value="InterPro"/>
</dbReference>
<protein>
    <recommendedName>
        <fullName evidence="1">Lactose phosphotransferase system repressor</fullName>
    </recommendedName>
</protein>
<organism evidence="8 9">
    <name type="scientific">Lactiplantibacillus pentosus</name>
    <name type="common">Lactobacillus pentosus</name>
    <dbReference type="NCBI Taxonomy" id="1589"/>
    <lineage>
        <taxon>Bacteria</taxon>
        <taxon>Bacillati</taxon>
        <taxon>Bacillota</taxon>
        <taxon>Bacilli</taxon>
        <taxon>Lactobacillales</taxon>
        <taxon>Lactobacillaceae</taxon>
        <taxon>Lactiplantibacillus</taxon>
    </lineage>
</organism>
<keyword evidence="3" id="KW-0805">Transcription regulation</keyword>
<dbReference type="Gene3D" id="3.30.750.70">
    <property type="entry name" value="4-hydroxybutyrate coenzyme like domains"/>
    <property type="match status" value="1"/>
</dbReference>
<keyword evidence="4 8" id="KW-0238">DNA-binding</keyword>
<dbReference type="SUPFAM" id="SSF100950">
    <property type="entry name" value="NagB/RpiA/CoA transferase-like"/>
    <property type="match status" value="1"/>
</dbReference>
<dbReference type="PROSITE" id="PS00894">
    <property type="entry name" value="HTH_DEOR_1"/>
    <property type="match status" value="1"/>
</dbReference>
<evidence type="ECO:0000313" key="8">
    <source>
        <dbReference type="EMBL" id="MDT7037953.1"/>
    </source>
</evidence>
<dbReference type="InterPro" id="IPR050313">
    <property type="entry name" value="Carb_Metab_HTH_regulators"/>
</dbReference>
<dbReference type="PANTHER" id="PTHR30363">
    <property type="entry name" value="HTH-TYPE TRANSCRIPTIONAL REGULATOR SRLR-RELATED"/>
    <property type="match status" value="1"/>
</dbReference>
<feature type="domain" description="HTH deoR-type" evidence="7">
    <location>
        <begin position="36"/>
        <end position="91"/>
    </location>
</feature>
<dbReference type="RefSeq" id="WP_146127361.1">
    <property type="nucleotide sequence ID" value="NZ_JAHKRU010000001.1"/>
</dbReference>
<evidence type="ECO:0000256" key="2">
    <source>
        <dbReference type="ARBA" id="ARBA00022491"/>
    </source>
</evidence>
<evidence type="ECO:0000256" key="1">
    <source>
        <dbReference type="ARBA" id="ARBA00021390"/>
    </source>
</evidence>
<dbReference type="GO" id="GO:0003677">
    <property type="term" value="F:DNA binding"/>
    <property type="evidence" value="ECO:0007669"/>
    <property type="project" value="UniProtKB-KW"/>
</dbReference>
<dbReference type="AlphaFoldDB" id="A0AAW8WCD8"/>
<dbReference type="EMBL" id="JAVLAO010000001">
    <property type="protein sequence ID" value="MDT7037953.1"/>
    <property type="molecule type" value="Genomic_DNA"/>
</dbReference>
<comment type="function">
    <text evidence="6">Repressor of the lactose catabolism operon. Galactose-6-phosphate is the inducer.</text>
</comment>
<dbReference type="Proteomes" id="UP001263852">
    <property type="component" value="Unassembled WGS sequence"/>
</dbReference>
<dbReference type="PANTHER" id="PTHR30363:SF4">
    <property type="entry name" value="GLYCEROL-3-PHOSPHATE REGULON REPRESSOR"/>
    <property type="match status" value="1"/>
</dbReference>
<evidence type="ECO:0000313" key="9">
    <source>
        <dbReference type="Proteomes" id="UP001263852"/>
    </source>
</evidence>
<evidence type="ECO:0000256" key="6">
    <source>
        <dbReference type="ARBA" id="ARBA00024937"/>
    </source>
</evidence>
<keyword evidence="5" id="KW-0804">Transcription</keyword>
<dbReference type="InterPro" id="IPR018356">
    <property type="entry name" value="Tscrpt_reg_HTH_DeoR_CS"/>
</dbReference>
<dbReference type="PROSITE" id="PS51000">
    <property type="entry name" value="HTH_DEOR_2"/>
    <property type="match status" value="1"/>
</dbReference>
<evidence type="ECO:0000256" key="5">
    <source>
        <dbReference type="ARBA" id="ARBA00023163"/>
    </source>
</evidence>
<accession>A0AAW8WCD8</accession>